<dbReference type="EMBL" id="CVMT01000001">
    <property type="protein sequence ID" value="CRG82989.1"/>
    <property type="molecule type" value="Genomic_DNA"/>
</dbReference>
<gene>
    <name evidence="1" type="ORF">PISL3812_00337</name>
</gene>
<sequence>MSLSTLRPKKNTRPTIVQTQNETLAHPLRRRVKNNPHYNGKLQLSKYPYRELARFHHQLQLRLMVLFAGRIYLEAFPIAIRPVLDDEDTQPDGMVTGTFRSSDEFFATLTAYIAAVQDRAVEGSLVIMKSVPRGALHEAHWAVTIATRYIESLERELLLYDDSSEGVEGHALARMRDILGQQLSNMGIAETEYEFVALGSCRTESVFSSPYLDEDIKSTRTCDRMFVPRLGTSPPPPPPSTDVNGNPWPTLVIETGSAFCNPASRWYMHYAVYWWFSQSQGTTNIVLLLYFDHAREETIVEKWAYDAQHLPFKKRLAQTLIVSLCIGVERARTQATEIAGDDIVLELDALLGREKGPGEADVVFDKEMLGVCTEGFLRERRNLGPARQGTLDQDKIHPPEENLAVSTLSPELAGLSSISSISSSFYNAVCALPAKSISTCLS</sequence>
<reference evidence="1 2" key="1">
    <citation type="submission" date="2015-04" db="EMBL/GenBank/DDBJ databases">
        <authorList>
            <person name="Syromyatnikov M.Y."/>
            <person name="Popov V.N."/>
        </authorList>
    </citation>
    <scope>NUCLEOTIDE SEQUENCE [LARGE SCALE GENOMIC DNA]</scope>
    <source>
        <strain evidence="1">WF-38-12</strain>
    </source>
</reference>
<dbReference type="AlphaFoldDB" id="A0A0U1LJ03"/>
<evidence type="ECO:0000313" key="1">
    <source>
        <dbReference type="EMBL" id="CRG82989.1"/>
    </source>
</evidence>
<keyword evidence="2" id="KW-1185">Reference proteome</keyword>
<name>A0A0U1LJ03_TALIS</name>
<dbReference type="Proteomes" id="UP000054383">
    <property type="component" value="Unassembled WGS sequence"/>
</dbReference>
<proteinExistence type="predicted"/>
<evidence type="ECO:0000313" key="2">
    <source>
        <dbReference type="Proteomes" id="UP000054383"/>
    </source>
</evidence>
<protein>
    <submittedName>
        <fullName evidence="1">Uncharacterized protein</fullName>
    </submittedName>
</protein>
<dbReference type="OrthoDB" id="76567at2759"/>
<organism evidence="1 2">
    <name type="scientific">Talaromyces islandicus</name>
    <name type="common">Penicillium islandicum</name>
    <dbReference type="NCBI Taxonomy" id="28573"/>
    <lineage>
        <taxon>Eukaryota</taxon>
        <taxon>Fungi</taxon>
        <taxon>Dikarya</taxon>
        <taxon>Ascomycota</taxon>
        <taxon>Pezizomycotina</taxon>
        <taxon>Eurotiomycetes</taxon>
        <taxon>Eurotiomycetidae</taxon>
        <taxon>Eurotiales</taxon>
        <taxon>Trichocomaceae</taxon>
        <taxon>Talaromyces</taxon>
        <taxon>Talaromyces sect. Islandici</taxon>
    </lineage>
</organism>
<accession>A0A0U1LJ03</accession>